<keyword evidence="2" id="KW-1185">Reference proteome</keyword>
<sequence>MSKYHQARPTSASQLKVETSRLEVISMVTSTKNSCEELGSCHIDIILIADENAAEKVKNVHLMKIIKGFLLLSYHIIHQYQIFQYFNSYFIQLNTDFLYLNPKVIKIYFQSPQLM</sequence>
<organism evidence="1 2">
    <name type="scientific">Hexamita inflata</name>
    <dbReference type="NCBI Taxonomy" id="28002"/>
    <lineage>
        <taxon>Eukaryota</taxon>
        <taxon>Metamonada</taxon>
        <taxon>Diplomonadida</taxon>
        <taxon>Hexamitidae</taxon>
        <taxon>Hexamitinae</taxon>
        <taxon>Hexamita</taxon>
    </lineage>
</organism>
<accession>A0ABP1HRE0</accession>
<proteinExistence type="predicted"/>
<name>A0ABP1HRE0_9EUKA</name>
<dbReference type="Proteomes" id="UP001642409">
    <property type="component" value="Unassembled WGS sequence"/>
</dbReference>
<evidence type="ECO:0000313" key="1">
    <source>
        <dbReference type="EMBL" id="CAL6000655.1"/>
    </source>
</evidence>
<dbReference type="EMBL" id="CAXDID020000041">
    <property type="protein sequence ID" value="CAL6000655.1"/>
    <property type="molecule type" value="Genomic_DNA"/>
</dbReference>
<reference evidence="1 2" key="1">
    <citation type="submission" date="2024-07" db="EMBL/GenBank/DDBJ databases">
        <authorList>
            <person name="Akdeniz Z."/>
        </authorList>
    </citation>
    <scope>NUCLEOTIDE SEQUENCE [LARGE SCALE GENOMIC DNA]</scope>
</reference>
<comment type="caution">
    <text evidence="1">The sequence shown here is derived from an EMBL/GenBank/DDBJ whole genome shotgun (WGS) entry which is preliminary data.</text>
</comment>
<gene>
    <name evidence="1" type="ORF">HINF_LOCUS16806</name>
</gene>
<evidence type="ECO:0000313" key="2">
    <source>
        <dbReference type="Proteomes" id="UP001642409"/>
    </source>
</evidence>
<protein>
    <submittedName>
        <fullName evidence="1">Hypothetical_protein</fullName>
    </submittedName>
</protein>